<proteinExistence type="predicted"/>
<dbReference type="STRING" id="1515612.SKP52_12540"/>
<dbReference type="RefSeq" id="WP_039575083.1">
    <property type="nucleotide sequence ID" value="NZ_CP009122.1"/>
</dbReference>
<organism evidence="2 3">
    <name type="scientific">Sphingopyxis fribergensis</name>
    <dbReference type="NCBI Taxonomy" id="1515612"/>
    <lineage>
        <taxon>Bacteria</taxon>
        <taxon>Pseudomonadati</taxon>
        <taxon>Pseudomonadota</taxon>
        <taxon>Alphaproteobacteria</taxon>
        <taxon>Sphingomonadales</taxon>
        <taxon>Sphingomonadaceae</taxon>
        <taxon>Sphingopyxis</taxon>
    </lineage>
</organism>
<protein>
    <recommendedName>
        <fullName evidence="1">Histidine phosphotransferase ChpT C-terminal domain-containing protein</fullName>
    </recommendedName>
</protein>
<dbReference type="InterPro" id="IPR036890">
    <property type="entry name" value="HATPase_C_sf"/>
</dbReference>
<evidence type="ECO:0000259" key="1">
    <source>
        <dbReference type="Pfam" id="PF10090"/>
    </source>
</evidence>
<keyword evidence="3" id="KW-1185">Reference proteome</keyword>
<dbReference type="EMBL" id="CP009122">
    <property type="protein sequence ID" value="AJA09399.1"/>
    <property type="molecule type" value="Genomic_DNA"/>
</dbReference>
<dbReference type="Gene3D" id="1.10.287.130">
    <property type="match status" value="1"/>
</dbReference>
<dbReference type="HOGENOM" id="CLU_086320_0_0_5"/>
<dbReference type="Pfam" id="PF10090">
    <property type="entry name" value="HPTransfase"/>
    <property type="match status" value="1"/>
</dbReference>
<sequence length="218" mass="23242">MSDDRVDFASMLASRLCHDLLSPVGAFANGLELLADEKDPAMRERCFELLEQSARTSANKLKFFRLAFGSAGGFGELVPADEAKSAIQGIIGDRAIELNWMIGTDPLPKPAVKIILNLSLLLVDALVRGGRLDVGCEKQGADKDGGIEIALHVEAERMFLDADVERILAEGEGASPMTSRTAPAVLVQAVARQNDGTVMLARETPTSLLVGAVLRGRG</sequence>
<dbReference type="OrthoDB" id="9803702at2"/>
<evidence type="ECO:0000313" key="2">
    <source>
        <dbReference type="EMBL" id="AJA09399.1"/>
    </source>
</evidence>
<dbReference type="InterPro" id="IPR018762">
    <property type="entry name" value="ChpT_C"/>
</dbReference>
<dbReference type="Gene3D" id="3.30.565.10">
    <property type="entry name" value="Histidine kinase-like ATPase, C-terminal domain"/>
    <property type="match status" value="1"/>
</dbReference>
<dbReference type="KEGG" id="sphk:SKP52_12540"/>
<feature type="domain" description="Histidine phosphotransferase ChpT C-terminal" evidence="1">
    <location>
        <begin position="81"/>
        <end position="202"/>
    </location>
</feature>
<dbReference type="AlphaFoldDB" id="A0A0A7PHE5"/>
<reference evidence="2 3" key="1">
    <citation type="journal article" date="2015" name="Int. J. Syst. Evol. Microbiol.">
        <title>Description of Sphingopyxis fribergensis sp. nov. - a soil bacterium with the ability to degrade styrene and phenylacetic acid.</title>
        <authorList>
            <person name="Oelschlagel M."/>
            <person name="Ruckert C."/>
            <person name="Kalinowski J."/>
            <person name="Schmidt G."/>
            <person name="Schlomann M."/>
            <person name="Tischler D."/>
        </authorList>
    </citation>
    <scope>NUCLEOTIDE SEQUENCE [LARGE SCALE GENOMIC DNA]</scope>
    <source>
        <strain evidence="2 3">Kp5.2</strain>
    </source>
</reference>
<name>A0A0A7PHE5_9SPHN</name>
<dbReference type="Proteomes" id="UP000030907">
    <property type="component" value="Chromosome"/>
</dbReference>
<evidence type="ECO:0000313" key="3">
    <source>
        <dbReference type="Proteomes" id="UP000030907"/>
    </source>
</evidence>
<accession>A0A0A7PHE5</accession>
<gene>
    <name evidence="2" type="ORF">SKP52_12540</name>
</gene>